<keyword evidence="2" id="KW-1185">Reference proteome</keyword>
<organism evidence="1 2">
    <name type="scientific">Calorimonas adulescens</name>
    <dbReference type="NCBI Taxonomy" id="2606906"/>
    <lineage>
        <taxon>Bacteria</taxon>
        <taxon>Bacillati</taxon>
        <taxon>Bacillota</taxon>
        <taxon>Clostridia</taxon>
        <taxon>Thermoanaerobacterales</taxon>
        <taxon>Thermoanaerobacteraceae</taxon>
        <taxon>Calorimonas</taxon>
    </lineage>
</organism>
<dbReference type="AlphaFoldDB" id="A0A5D8QE89"/>
<protein>
    <submittedName>
        <fullName evidence="1">TIGR03984 family CRISPR-associated protein</fullName>
    </submittedName>
</protein>
<dbReference type="NCBIfam" id="TIGR03984">
    <property type="entry name" value="CRISPR-associated protein Csx19"/>
    <property type="match status" value="1"/>
</dbReference>
<name>A0A5D8QE89_9THEO</name>
<dbReference type="RefSeq" id="WP_149545183.1">
    <property type="nucleotide sequence ID" value="NZ_VTPS01000008.1"/>
</dbReference>
<proteinExistence type="predicted"/>
<sequence>MNDLKDAKSFDSYIDEINDTESLIKSINDIGLRYNANYMLAFFFDGVVWGKMIDGRFSFSSGIVENSPEINYEKLIECRIFGRECEVFLRKNDNKLYGSVSKDGEDYEEHEYMLWGQRKGKNGGVINGFTVVVENRGIRHAVPVTIDYPDNDFVVKLVVRNSIDYDEDGQAYYSGGRLCDIVVRRIEDELKRTYF</sequence>
<evidence type="ECO:0000313" key="1">
    <source>
        <dbReference type="EMBL" id="TZE82166.1"/>
    </source>
</evidence>
<dbReference type="InterPro" id="IPR023815">
    <property type="entry name" value="CRISPR-assoc_Csx19"/>
</dbReference>
<accession>A0A5D8QE89</accession>
<dbReference type="EMBL" id="VTPS01000008">
    <property type="protein sequence ID" value="TZE82166.1"/>
    <property type="molecule type" value="Genomic_DNA"/>
</dbReference>
<gene>
    <name evidence="1" type="ORF">FWJ32_06660</name>
</gene>
<evidence type="ECO:0000313" key="2">
    <source>
        <dbReference type="Proteomes" id="UP000322976"/>
    </source>
</evidence>
<comment type="caution">
    <text evidence="1">The sequence shown here is derived from an EMBL/GenBank/DDBJ whole genome shotgun (WGS) entry which is preliminary data.</text>
</comment>
<dbReference type="Proteomes" id="UP000322976">
    <property type="component" value="Unassembled WGS sequence"/>
</dbReference>
<reference evidence="1 2" key="1">
    <citation type="submission" date="2019-08" db="EMBL/GenBank/DDBJ databases">
        <title>Calorimonas adulescens gen. nov., sp. nov., an anaerobic thermophilic bacterium from Sakhalin hot spring.</title>
        <authorList>
            <person name="Khomyakova M.A."/>
            <person name="Merkel A.Y."/>
            <person name="Novikov A."/>
            <person name="Bonch-Osmolovskaya E.A."/>
            <person name="Slobodkin A.I."/>
        </authorList>
    </citation>
    <scope>NUCLEOTIDE SEQUENCE [LARGE SCALE GENOMIC DNA]</scope>
    <source>
        <strain evidence="1 2">A05MB</strain>
    </source>
</reference>